<dbReference type="AlphaFoldDB" id="A0A8S0WCP0"/>
<comment type="caution">
    <text evidence="2">The sequence shown here is derived from an EMBL/GenBank/DDBJ whole genome shotgun (WGS) entry which is preliminary data.</text>
</comment>
<protein>
    <submittedName>
        <fullName evidence="2">Uncharacterized protein</fullName>
    </submittedName>
</protein>
<reference evidence="2 3" key="1">
    <citation type="submission" date="2020-01" db="EMBL/GenBank/DDBJ databases">
        <authorList>
            <person name="Gupta K D."/>
        </authorList>
    </citation>
    <scope>NUCLEOTIDE SEQUENCE [LARGE SCALE GENOMIC DNA]</scope>
</reference>
<evidence type="ECO:0000256" key="1">
    <source>
        <dbReference type="SAM" id="MobiDB-lite"/>
    </source>
</evidence>
<accession>A0A8S0WCP0</accession>
<sequence length="299" mass="31456">MTTCSPSSPSASRPYQQPSRTPNDTEPLTACLSPSATTIPSSRPSDTIWRSPDDGGCERGRGPANLASVCPRPPGAIPLVHKLPRTATLRVVWGPACPAAHLVHPTTTPSPSSPSTAPSRHPTPPGAIQQCPWCVNELELQSSGSFGLVFSLPPALFTPPPLPRPPHPLLPSPSNTPRGRPTMPLVHEQPQTSKFGLVFALPPGVTPPPPLALLTLCCGVSPIQHPQGLSNNAPVHEQAQHSQSFCAPPAPSRPSPLPLDFCPQPPPPLAYPKGLHRALMTTKDAEHICSAFAPSTAHI</sequence>
<proteinExistence type="predicted"/>
<feature type="compositionally biased region" description="Low complexity" evidence="1">
    <location>
        <begin position="105"/>
        <end position="120"/>
    </location>
</feature>
<feature type="region of interest" description="Disordered" evidence="1">
    <location>
        <begin position="103"/>
        <end position="125"/>
    </location>
</feature>
<feature type="region of interest" description="Disordered" evidence="1">
    <location>
        <begin position="233"/>
        <end position="252"/>
    </location>
</feature>
<keyword evidence="3" id="KW-1185">Reference proteome</keyword>
<feature type="compositionally biased region" description="Polar residues" evidence="1">
    <location>
        <begin position="1"/>
        <end position="45"/>
    </location>
</feature>
<evidence type="ECO:0000313" key="2">
    <source>
        <dbReference type="EMBL" id="CAA7270898.1"/>
    </source>
</evidence>
<gene>
    <name evidence="2" type="ORF">AAE3_LOCUS13141</name>
</gene>
<dbReference type="Proteomes" id="UP000467700">
    <property type="component" value="Unassembled WGS sequence"/>
</dbReference>
<dbReference type="EMBL" id="CACVBS010000100">
    <property type="protein sequence ID" value="CAA7270898.1"/>
    <property type="molecule type" value="Genomic_DNA"/>
</dbReference>
<feature type="compositionally biased region" description="Basic and acidic residues" evidence="1">
    <location>
        <begin position="51"/>
        <end position="61"/>
    </location>
</feature>
<name>A0A8S0WCP0_CYCAE</name>
<organism evidence="2 3">
    <name type="scientific">Cyclocybe aegerita</name>
    <name type="common">Black poplar mushroom</name>
    <name type="synonym">Agrocybe aegerita</name>
    <dbReference type="NCBI Taxonomy" id="1973307"/>
    <lineage>
        <taxon>Eukaryota</taxon>
        <taxon>Fungi</taxon>
        <taxon>Dikarya</taxon>
        <taxon>Basidiomycota</taxon>
        <taxon>Agaricomycotina</taxon>
        <taxon>Agaricomycetes</taxon>
        <taxon>Agaricomycetidae</taxon>
        <taxon>Agaricales</taxon>
        <taxon>Agaricineae</taxon>
        <taxon>Bolbitiaceae</taxon>
        <taxon>Cyclocybe</taxon>
    </lineage>
</organism>
<dbReference type="PRINTS" id="PR01217">
    <property type="entry name" value="PRICHEXTENSN"/>
</dbReference>
<evidence type="ECO:0000313" key="3">
    <source>
        <dbReference type="Proteomes" id="UP000467700"/>
    </source>
</evidence>
<feature type="region of interest" description="Disordered" evidence="1">
    <location>
        <begin position="1"/>
        <end position="72"/>
    </location>
</feature>